<keyword evidence="5 6" id="KW-0269">Exonuclease</keyword>
<gene>
    <name evidence="6 8" type="primary">xseB</name>
    <name evidence="8" type="ORF">WKV44_04595</name>
</gene>
<accession>A0ABU9UAY1</accession>
<comment type="subcellular location">
    <subcellularLocation>
        <location evidence="6">Cytoplasm</location>
    </subcellularLocation>
</comment>
<evidence type="ECO:0000313" key="8">
    <source>
        <dbReference type="EMBL" id="MEM5947818.1"/>
    </source>
</evidence>
<dbReference type="PANTHER" id="PTHR34137:SF1">
    <property type="entry name" value="EXODEOXYRIBONUCLEASE 7 SMALL SUBUNIT"/>
    <property type="match status" value="1"/>
</dbReference>
<dbReference type="PIRSF" id="PIRSF006488">
    <property type="entry name" value="Exonuc_VII_S"/>
    <property type="match status" value="1"/>
</dbReference>
<evidence type="ECO:0000256" key="5">
    <source>
        <dbReference type="ARBA" id="ARBA00022839"/>
    </source>
</evidence>
<dbReference type="NCBIfam" id="TIGR01280">
    <property type="entry name" value="xseB"/>
    <property type="match status" value="1"/>
</dbReference>
<keyword evidence="2 6" id="KW-0963">Cytoplasm</keyword>
<name>A0ABU9UAY1_9SPIR</name>
<proteinExistence type="inferred from homology"/>
<dbReference type="RefSeq" id="WP_420069268.1">
    <property type="nucleotide sequence ID" value="NZ_JBCHKQ010000002.1"/>
</dbReference>
<dbReference type="Proteomes" id="UP001466331">
    <property type="component" value="Unassembled WGS sequence"/>
</dbReference>
<dbReference type="PANTHER" id="PTHR34137">
    <property type="entry name" value="EXODEOXYRIBONUCLEASE 7 SMALL SUBUNIT"/>
    <property type="match status" value="1"/>
</dbReference>
<dbReference type="EMBL" id="JBCHKQ010000002">
    <property type="protein sequence ID" value="MEM5947818.1"/>
    <property type="molecule type" value="Genomic_DNA"/>
</dbReference>
<dbReference type="InterPro" id="IPR003761">
    <property type="entry name" value="Exonuc_VII_S"/>
</dbReference>
<evidence type="ECO:0000256" key="3">
    <source>
        <dbReference type="ARBA" id="ARBA00022722"/>
    </source>
</evidence>
<organism evidence="8 9">
    <name type="scientific">Rarispira pelagica</name>
    <dbReference type="NCBI Taxonomy" id="3141764"/>
    <lineage>
        <taxon>Bacteria</taxon>
        <taxon>Pseudomonadati</taxon>
        <taxon>Spirochaetota</taxon>
        <taxon>Spirochaetia</taxon>
        <taxon>Winmispirales</taxon>
        <taxon>Winmispiraceae</taxon>
        <taxon>Rarispira</taxon>
    </lineage>
</organism>
<feature type="region of interest" description="Disordered" evidence="7">
    <location>
        <begin position="61"/>
        <end position="83"/>
    </location>
</feature>
<dbReference type="EC" id="3.1.11.6" evidence="6"/>
<keyword evidence="3 6" id="KW-0540">Nuclease</keyword>
<comment type="function">
    <text evidence="6">Bidirectionally degrades single-stranded DNA into large acid-insoluble oligonucleotides, which are then degraded further into small acid-soluble oligonucleotides.</text>
</comment>
<dbReference type="InterPro" id="IPR037004">
    <property type="entry name" value="Exonuc_VII_ssu_sf"/>
</dbReference>
<dbReference type="SUPFAM" id="SSF116842">
    <property type="entry name" value="XseB-like"/>
    <property type="match status" value="1"/>
</dbReference>
<evidence type="ECO:0000256" key="2">
    <source>
        <dbReference type="ARBA" id="ARBA00022490"/>
    </source>
</evidence>
<comment type="catalytic activity">
    <reaction evidence="6">
        <text>Exonucleolytic cleavage in either 5'- to 3'- or 3'- to 5'-direction to yield nucleoside 5'-phosphates.</text>
        <dbReference type="EC" id="3.1.11.6"/>
    </reaction>
</comment>
<reference evidence="8 9" key="1">
    <citation type="submission" date="2024-03" db="EMBL/GenBank/DDBJ databases">
        <title>Ignisphaera cupida sp. nov., a hyperthermophilic hydrolytic archaeon from a hot spring of Kamchatka, and proposal of Ignisphaeraceae fam. nov.</title>
        <authorList>
            <person name="Podosokorskaya O.A."/>
            <person name="Elcheninov A.G."/>
            <person name="Maltseva A.I."/>
            <person name="Zayulina K.S."/>
            <person name="Novikov A."/>
            <person name="Merkel A.Y."/>
        </authorList>
    </citation>
    <scope>NUCLEOTIDE SEQUENCE [LARGE SCALE GENOMIC DNA]</scope>
    <source>
        <strain evidence="8 9">38H-sp</strain>
    </source>
</reference>
<keyword evidence="9" id="KW-1185">Reference proteome</keyword>
<dbReference type="HAMAP" id="MF_00337">
    <property type="entry name" value="Exonuc_7_S"/>
    <property type="match status" value="1"/>
</dbReference>
<dbReference type="Gene3D" id="1.10.287.1040">
    <property type="entry name" value="Exonuclease VII, small subunit"/>
    <property type="match status" value="1"/>
</dbReference>
<keyword evidence="4 6" id="KW-0378">Hydrolase</keyword>
<sequence>MAQKKSFEERLKKLEEIAEELKEGDIPLEKATEYYKEGIKLAKELEEELGQVEKKIEIVLNDPSKPETGPERKKAELELFDLE</sequence>
<comment type="caution">
    <text evidence="8">The sequence shown here is derived from an EMBL/GenBank/DDBJ whole genome shotgun (WGS) entry which is preliminary data.</text>
</comment>
<feature type="compositionally biased region" description="Basic and acidic residues" evidence="7">
    <location>
        <begin position="64"/>
        <end position="77"/>
    </location>
</feature>
<comment type="subunit">
    <text evidence="6">Heterooligomer composed of large and small subunits.</text>
</comment>
<protein>
    <recommendedName>
        <fullName evidence="6">Exodeoxyribonuclease 7 small subunit</fullName>
        <ecNumber evidence="6">3.1.11.6</ecNumber>
    </recommendedName>
    <alternativeName>
        <fullName evidence="6">Exodeoxyribonuclease VII small subunit</fullName>
        <shortName evidence="6">Exonuclease VII small subunit</shortName>
    </alternativeName>
</protein>
<evidence type="ECO:0000313" key="9">
    <source>
        <dbReference type="Proteomes" id="UP001466331"/>
    </source>
</evidence>
<evidence type="ECO:0000256" key="7">
    <source>
        <dbReference type="SAM" id="MobiDB-lite"/>
    </source>
</evidence>
<dbReference type="GO" id="GO:0008855">
    <property type="term" value="F:exodeoxyribonuclease VII activity"/>
    <property type="evidence" value="ECO:0007669"/>
    <property type="project" value="UniProtKB-EC"/>
</dbReference>
<evidence type="ECO:0000256" key="6">
    <source>
        <dbReference type="HAMAP-Rule" id="MF_00337"/>
    </source>
</evidence>
<comment type="similarity">
    <text evidence="1 6">Belongs to the XseB family.</text>
</comment>
<evidence type="ECO:0000256" key="1">
    <source>
        <dbReference type="ARBA" id="ARBA00009998"/>
    </source>
</evidence>
<evidence type="ECO:0000256" key="4">
    <source>
        <dbReference type="ARBA" id="ARBA00022801"/>
    </source>
</evidence>
<dbReference type="Pfam" id="PF02609">
    <property type="entry name" value="Exonuc_VII_S"/>
    <property type="match status" value="1"/>
</dbReference>